<organism evidence="1 2">
    <name type="scientific">Microbulbifer rhizosphaerae</name>
    <dbReference type="NCBI Taxonomy" id="1562603"/>
    <lineage>
        <taxon>Bacteria</taxon>
        <taxon>Pseudomonadati</taxon>
        <taxon>Pseudomonadota</taxon>
        <taxon>Gammaproteobacteria</taxon>
        <taxon>Cellvibrionales</taxon>
        <taxon>Microbulbiferaceae</taxon>
        <taxon>Microbulbifer</taxon>
    </lineage>
</organism>
<gene>
    <name evidence="1" type="ORF">FHS09_002730</name>
</gene>
<keyword evidence="2" id="KW-1185">Reference proteome</keyword>
<accession>A0A7W4Z9P0</accession>
<dbReference type="AlphaFoldDB" id="A0A7W4Z9P0"/>
<proteinExistence type="predicted"/>
<reference evidence="1 2" key="1">
    <citation type="submission" date="2020-08" db="EMBL/GenBank/DDBJ databases">
        <title>Genomic Encyclopedia of Type Strains, Phase III (KMG-III): the genomes of soil and plant-associated and newly described type strains.</title>
        <authorList>
            <person name="Whitman W."/>
        </authorList>
    </citation>
    <scope>NUCLEOTIDE SEQUENCE [LARGE SCALE GENOMIC DNA]</scope>
    <source>
        <strain evidence="1 2">CECT 8799</strain>
    </source>
</reference>
<dbReference type="EMBL" id="JACHWZ010000012">
    <property type="protein sequence ID" value="MBB3061887.1"/>
    <property type="molecule type" value="Genomic_DNA"/>
</dbReference>
<dbReference type="Proteomes" id="UP000535937">
    <property type="component" value="Unassembled WGS sequence"/>
</dbReference>
<evidence type="ECO:0000313" key="2">
    <source>
        <dbReference type="Proteomes" id="UP000535937"/>
    </source>
</evidence>
<protein>
    <submittedName>
        <fullName evidence="1">Uncharacterized protein</fullName>
    </submittedName>
</protein>
<evidence type="ECO:0000313" key="1">
    <source>
        <dbReference type="EMBL" id="MBB3061887.1"/>
    </source>
</evidence>
<dbReference type="RefSeq" id="WP_183460934.1">
    <property type="nucleotide sequence ID" value="NZ_JACHWZ010000012.1"/>
</dbReference>
<sequence>MVKSRVVKILKSRRTGDGLKSDDRERVRQLFDQDYYLKHNEDVGAAGVDPFGHYLNYGWREGRDPSLLR</sequence>
<name>A0A7W4Z9P0_9GAMM</name>
<comment type="caution">
    <text evidence="1">The sequence shown here is derived from an EMBL/GenBank/DDBJ whole genome shotgun (WGS) entry which is preliminary data.</text>
</comment>